<organism evidence="1 2">
    <name type="scientific">Spirosoma endophyticum</name>
    <dbReference type="NCBI Taxonomy" id="662367"/>
    <lineage>
        <taxon>Bacteria</taxon>
        <taxon>Pseudomonadati</taxon>
        <taxon>Bacteroidota</taxon>
        <taxon>Cytophagia</taxon>
        <taxon>Cytophagales</taxon>
        <taxon>Cytophagaceae</taxon>
        <taxon>Spirosoma</taxon>
    </lineage>
</organism>
<evidence type="ECO:0000313" key="1">
    <source>
        <dbReference type="EMBL" id="SFE29649.1"/>
    </source>
</evidence>
<reference evidence="1 2" key="1">
    <citation type="submission" date="2016-10" db="EMBL/GenBank/DDBJ databases">
        <authorList>
            <person name="de Groot N.N."/>
        </authorList>
    </citation>
    <scope>NUCLEOTIDE SEQUENCE [LARGE SCALE GENOMIC DNA]</scope>
    <source>
        <strain evidence="1 2">DSM 26130</strain>
    </source>
</reference>
<sequence>MKLERVGKGTSSYIDRNDILSQIVNLFDLSLIRKIFFNDSPNRTREVQCSENYQFWKNAIQSNYYPEQVICLNNFKILEWLPFSPGLFFTDEAINSRNLALNEARVGSISLKMLGAYGDKIPRNYIELPPSGKGQMIKGGIGSIRLTSKIFKNEEKYFLCASSNGVSHEGIPMVISANEYSKVIDKIKTESRFDIRFSICGKLKMLPVEFSSFKFSRGIPKYYLDVDSIYPEHNQSSPLNMSTNQIVSVAIMYGVDNDMRYDSKWSFCQFTPDSQDKQLNVAVNWLKDYAFRYSENKEPIIIGDFDEQKEHFDNVEFPISKIINGDYNPEIVQSYFKRNHINLTLNMGDVFKNISNTTIVNRSLLHSSFVKAESSVGFDKANVLNEIASIVEETKSKDAGELFDSFNEELAKPQPKNTVLKSIWKGMTEAAPLLLTTAEIVEKVKPLLGL</sequence>
<dbReference type="OrthoDB" id="978900at2"/>
<protein>
    <submittedName>
        <fullName evidence="1">Uncharacterized protein</fullName>
    </submittedName>
</protein>
<dbReference type="Proteomes" id="UP000198598">
    <property type="component" value="Unassembled WGS sequence"/>
</dbReference>
<name>A0A1I1ZD62_9BACT</name>
<evidence type="ECO:0000313" key="2">
    <source>
        <dbReference type="Proteomes" id="UP000198598"/>
    </source>
</evidence>
<accession>A0A1I1ZD62</accession>
<dbReference type="AlphaFoldDB" id="A0A1I1ZD62"/>
<gene>
    <name evidence="1" type="ORF">SAMN05216167_11286</name>
</gene>
<dbReference type="RefSeq" id="WP_093831079.1">
    <property type="nucleotide sequence ID" value="NZ_FOLQ01000012.1"/>
</dbReference>
<dbReference type="EMBL" id="FOLQ01000012">
    <property type="protein sequence ID" value="SFE29649.1"/>
    <property type="molecule type" value="Genomic_DNA"/>
</dbReference>
<proteinExistence type="predicted"/>
<keyword evidence="2" id="KW-1185">Reference proteome</keyword>